<dbReference type="InterPro" id="IPR019554">
    <property type="entry name" value="Soluble_ligand-bd"/>
</dbReference>
<protein>
    <submittedName>
        <fullName evidence="4">Polysialic acid transporter</fullName>
    </submittedName>
</protein>
<comment type="caution">
    <text evidence="4">The sequence shown here is derived from an EMBL/GenBank/DDBJ whole genome shotgun (WGS) entry which is preliminary data.</text>
</comment>
<feature type="domain" description="Soluble ligand binding" evidence="3">
    <location>
        <begin position="333"/>
        <end position="382"/>
    </location>
</feature>
<dbReference type="InterPro" id="IPR003715">
    <property type="entry name" value="Poly_export_N"/>
</dbReference>
<evidence type="ECO:0000259" key="3">
    <source>
        <dbReference type="Pfam" id="PF10531"/>
    </source>
</evidence>
<dbReference type="PANTHER" id="PTHR33619:SF3">
    <property type="entry name" value="POLYSACCHARIDE EXPORT PROTEIN GFCE-RELATED"/>
    <property type="match status" value="1"/>
</dbReference>
<feature type="domain" description="Soluble ligand binding" evidence="3">
    <location>
        <begin position="416"/>
        <end position="451"/>
    </location>
</feature>
<feature type="domain" description="Soluble ligand binding" evidence="3">
    <location>
        <begin position="723"/>
        <end position="759"/>
    </location>
</feature>
<evidence type="ECO:0000256" key="1">
    <source>
        <dbReference type="ARBA" id="ARBA00022729"/>
    </source>
</evidence>
<dbReference type="Gene3D" id="3.10.560.10">
    <property type="entry name" value="Outer membrane lipoprotein wza domain like"/>
    <property type="match status" value="6"/>
</dbReference>
<dbReference type="Proteomes" id="UP000261082">
    <property type="component" value="Unassembled WGS sequence"/>
</dbReference>
<dbReference type="GO" id="GO:0015159">
    <property type="term" value="F:polysaccharide transmembrane transporter activity"/>
    <property type="evidence" value="ECO:0007669"/>
    <property type="project" value="InterPro"/>
</dbReference>
<proteinExistence type="predicted"/>
<dbReference type="EMBL" id="QVID01000002">
    <property type="protein sequence ID" value="RFN57963.1"/>
    <property type="molecule type" value="Genomic_DNA"/>
</dbReference>
<dbReference type="PANTHER" id="PTHR33619">
    <property type="entry name" value="POLYSACCHARIDE EXPORT PROTEIN GFCE-RELATED"/>
    <property type="match status" value="1"/>
</dbReference>
<evidence type="ECO:0000313" key="5">
    <source>
        <dbReference type="Proteomes" id="UP000261082"/>
    </source>
</evidence>
<keyword evidence="1" id="KW-0732">Signal</keyword>
<gene>
    <name evidence="4" type="ORF">DZ858_12020</name>
</gene>
<feature type="domain" description="Polysaccharide export protein N-terminal" evidence="2">
    <location>
        <begin position="159"/>
        <end position="223"/>
    </location>
</feature>
<keyword evidence="5" id="KW-1185">Reference proteome</keyword>
<feature type="domain" description="Soluble ligand binding" evidence="3">
    <location>
        <begin position="505"/>
        <end position="549"/>
    </location>
</feature>
<dbReference type="Pfam" id="PF02563">
    <property type="entry name" value="Poly_export"/>
    <property type="match status" value="1"/>
</dbReference>
<dbReference type="Pfam" id="PF10531">
    <property type="entry name" value="SLBB"/>
    <property type="match status" value="6"/>
</dbReference>
<dbReference type="AlphaFoldDB" id="A0A3E1Q762"/>
<feature type="domain" description="Soluble ligand binding" evidence="3">
    <location>
        <begin position="599"/>
        <end position="645"/>
    </location>
</feature>
<dbReference type="InterPro" id="IPR049712">
    <property type="entry name" value="Poly_export"/>
</dbReference>
<name>A0A3E1Q762_9FLAO</name>
<evidence type="ECO:0000259" key="2">
    <source>
        <dbReference type="Pfam" id="PF02563"/>
    </source>
</evidence>
<evidence type="ECO:0000313" key="4">
    <source>
        <dbReference type="EMBL" id="RFN57963.1"/>
    </source>
</evidence>
<feature type="domain" description="Soluble ligand binding" evidence="3">
    <location>
        <begin position="250"/>
        <end position="301"/>
    </location>
</feature>
<sequence>MDYKYLAIKMNFSIKGIILFFLFTLCLTTVDVVAQNTPSPSSLLSTDVENLSDEQIQSYWEQAKAQGYTMEQIKAIATAKGVSPTKIAQLERRLNEMGSSSNALEGEQIDTSLELEKSQEKVGFSGNEVKEGVTKDPLFGYDFFNNQNISFTPNMNLATPANYELGPGDEISINLWGAAENTYNVEVDREGAVRISNIGPIYVSGLTMEEASGKIKGKLKRIYSGINASDNSSYKVFLSVSLINVRTVQVNIIGEVKVPGTYSLSALSTVLNALYASGGPTKQGTFREIKLVRNGDEIIYFDIYDYLINGSQVGNKTLQDQDVIIISPYISRVKINGSVKRTGTYELKPGETLTDLLKFTGGFTSNAYKERVVLERIEGDRRVVKEILVDKESETPLQDGDVLTVNEIIDKFENRITIQGAVYRPGSYEFTENTTVKDLIKKAAGVNEKAFMERGLLFRTEDGVRESVTPFSVSEVLSGSKNIQLQPDDRIQIFNKYDLAESYKLTIDGAVNAPVSIPYVDNMTVEDLVLLGGGFTDGANENKIDIYRRIDDDSYETLSENFKVSANGNLTLEDGSNFILQPNDRVSVRYLRGFSEQIKVSVSGEANYPGSYTIENKEEKISDLLQRAGGVTQYAFVDGATLIRLNPFFKEETQKETFEGLIEKEEVTGKEDTTGTEDETLKNRKEFRVGIDLQKIINDTDSKQNLVLKSGDRLIIPSTKQTVKVEGEILVPSLVRFEKGMTLKDYISKSGGFSSDAKKGKTYVVYANGDIASTKHFLFFRSFPKLEPGAAILVPAKSETRNKLSAQEVIGISTGLTTFGLLIDRLLQ</sequence>
<reference evidence="4 5" key="1">
    <citation type="journal article" date="2007" name="Int. J. Syst. Evol. Microbiol.">
        <title>Marixanthomonas ophiurae gen. nov., sp. nov., a marine bacterium of the family Flavobacteriaceae isolated from a deep-sea brittle star.</title>
        <authorList>
            <person name="Romanenko L.A."/>
            <person name="Uchino M."/>
            <person name="Frolova G.M."/>
            <person name="Mikhailov V.V."/>
        </authorList>
    </citation>
    <scope>NUCLEOTIDE SEQUENCE [LARGE SCALE GENOMIC DNA]</scope>
    <source>
        <strain evidence="4 5">KMM 3046</strain>
    </source>
</reference>
<dbReference type="Gene3D" id="3.30.1950.10">
    <property type="entry name" value="wza like domain"/>
    <property type="match status" value="1"/>
</dbReference>
<accession>A0A3E1Q762</accession>
<organism evidence="4 5">
    <name type="scientific">Marixanthomonas ophiurae</name>
    <dbReference type="NCBI Taxonomy" id="387659"/>
    <lineage>
        <taxon>Bacteria</taxon>
        <taxon>Pseudomonadati</taxon>
        <taxon>Bacteroidota</taxon>
        <taxon>Flavobacteriia</taxon>
        <taxon>Flavobacteriales</taxon>
        <taxon>Flavobacteriaceae</taxon>
        <taxon>Marixanthomonas</taxon>
    </lineage>
</organism>